<comment type="caution">
    <text evidence="1">The sequence shown here is derived from an EMBL/GenBank/DDBJ whole genome shotgun (WGS) entry which is preliminary data.</text>
</comment>
<organism evidence="1 2">
    <name type="scientific">Campylobacter canadensis</name>
    <dbReference type="NCBI Taxonomy" id="449520"/>
    <lineage>
        <taxon>Bacteria</taxon>
        <taxon>Pseudomonadati</taxon>
        <taxon>Campylobacterota</taxon>
        <taxon>Epsilonproteobacteria</taxon>
        <taxon>Campylobacterales</taxon>
        <taxon>Campylobacteraceae</taxon>
        <taxon>Campylobacter</taxon>
    </lineage>
</organism>
<evidence type="ECO:0000313" key="2">
    <source>
        <dbReference type="Proteomes" id="UP000786183"/>
    </source>
</evidence>
<evidence type="ECO:0000313" key="1">
    <source>
        <dbReference type="EMBL" id="MBZ7987231.1"/>
    </source>
</evidence>
<sequence>MKIYTKEDINNVLVFFISNIKRYFRNDGFEFCLAFIKTKNISCAASIKNALRNTDLVFATKNGIVILLSGTPYEHAYALINDFSEFVDGDNKICIVNFPLDSDNAQDLLEHLEAKFSVNHKEELF</sequence>
<proteinExistence type="predicted"/>
<accession>A0ABS7WS75</accession>
<name>A0ABS7WS75_9BACT</name>
<dbReference type="Proteomes" id="UP000786183">
    <property type="component" value="Unassembled WGS sequence"/>
</dbReference>
<reference evidence="1 2" key="1">
    <citation type="submission" date="2020-07" db="EMBL/GenBank/DDBJ databases">
        <title>Transfer of Campylobacter canadensis to the novel genus Avispirillum gen. nov., that also includes two novel species recovered from migratory waterfowl: Avispirillum anseris sp. nov. and Avispirillum brantae sp. nov.</title>
        <authorList>
            <person name="Miller W.G."/>
            <person name="Chapman M.H."/>
            <person name="Yee E."/>
            <person name="Inglis G.D."/>
        </authorList>
    </citation>
    <scope>NUCLEOTIDE SEQUENCE [LARGE SCALE GENOMIC DNA]</scope>
    <source>
        <strain evidence="1 2">L283</strain>
    </source>
</reference>
<gene>
    <name evidence="1" type="ORF">AVCANL283_03770</name>
</gene>
<dbReference type="RefSeq" id="WP_224323728.1">
    <property type="nucleotide sequence ID" value="NZ_JACGBB010000006.1"/>
</dbReference>
<keyword evidence="2" id="KW-1185">Reference proteome</keyword>
<dbReference type="EMBL" id="JACGBB010000006">
    <property type="protein sequence ID" value="MBZ7987231.1"/>
    <property type="molecule type" value="Genomic_DNA"/>
</dbReference>
<protein>
    <submittedName>
        <fullName evidence="1">Uncharacterized protein</fullName>
    </submittedName>
</protein>